<feature type="domain" description="Thioredoxin" evidence="1">
    <location>
        <begin position="1"/>
        <end position="111"/>
    </location>
</feature>
<proteinExistence type="predicted"/>
<dbReference type="Pfam" id="PF14561">
    <property type="entry name" value="TPR_20"/>
    <property type="match status" value="1"/>
</dbReference>
<organism evidence="2 3">
    <name type="scientific">Thalassotalea insulae</name>
    <dbReference type="NCBI Taxonomy" id="2056778"/>
    <lineage>
        <taxon>Bacteria</taxon>
        <taxon>Pseudomonadati</taxon>
        <taxon>Pseudomonadota</taxon>
        <taxon>Gammaproteobacteria</taxon>
        <taxon>Alteromonadales</taxon>
        <taxon>Colwelliaceae</taxon>
        <taxon>Thalassotalea</taxon>
    </lineage>
</organism>
<comment type="caution">
    <text evidence="2">The sequence shown here is derived from an EMBL/GenBank/DDBJ whole genome shotgun (WGS) entry which is preliminary data.</text>
</comment>
<accession>A0ABQ6GTB3</accession>
<dbReference type="RefSeq" id="WP_284243581.1">
    <property type="nucleotide sequence ID" value="NZ_BSST01000001.1"/>
</dbReference>
<sequence>MSTNSIAMTLDNFQQIVLEQSKEKLVLVSFWAEQVPESVELKDKLTTKVADADEYLLHATVDCQAQAQIAQQFGIQGLPTAVLVKDGQPIDGLSGPQTEESITQFLDKHLPKQEDLLLAQARQQVSEGDVNQAFAVISQAHQLAPERADIKLLLADVFISTGKTAEAEQLLDSIKMVDQDSEYKAVMAKLELATQAADSPEIQALEAQLQSSPDDIDLQRKLAAQYSQVNRNEEALSLLFSMVQKDAGDQKSKELLLDVLKALPDGDPLASKFRRKLYTLMY</sequence>
<evidence type="ECO:0000313" key="2">
    <source>
        <dbReference type="EMBL" id="GLX77695.1"/>
    </source>
</evidence>
<dbReference type="Gene3D" id="3.40.30.10">
    <property type="entry name" value="Glutaredoxin"/>
    <property type="match status" value="1"/>
</dbReference>
<dbReference type="EMBL" id="BSST01000001">
    <property type="protein sequence ID" value="GLX77695.1"/>
    <property type="molecule type" value="Genomic_DNA"/>
</dbReference>
<evidence type="ECO:0000259" key="1">
    <source>
        <dbReference type="PROSITE" id="PS51352"/>
    </source>
</evidence>
<evidence type="ECO:0000313" key="3">
    <source>
        <dbReference type="Proteomes" id="UP001157186"/>
    </source>
</evidence>
<dbReference type="PROSITE" id="PS51352">
    <property type="entry name" value="THIOREDOXIN_2"/>
    <property type="match status" value="1"/>
</dbReference>
<dbReference type="Pfam" id="PF00085">
    <property type="entry name" value="Thioredoxin"/>
    <property type="match status" value="1"/>
</dbReference>
<dbReference type="Gene3D" id="1.25.40.10">
    <property type="entry name" value="Tetratricopeptide repeat domain"/>
    <property type="match status" value="2"/>
</dbReference>
<dbReference type="Pfam" id="PF14559">
    <property type="entry name" value="TPR_19"/>
    <property type="match status" value="1"/>
</dbReference>
<dbReference type="InterPro" id="IPR013766">
    <property type="entry name" value="Thioredoxin_domain"/>
</dbReference>
<dbReference type="PANTHER" id="PTHR45663:SF11">
    <property type="entry name" value="GEO12009P1"/>
    <property type="match status" value="1"/>
</dbReference>
<dbReference type="InterPro" id="IPR036249">
    <property type="entry name" value="Thioredoxin-like_sf"/>
</dbReference>
<reference evidence="2 3" key="1">
    <citation type="submission" date="2023-03" db="EMBL/GenBank/DDBJ databases">
        <title>Draft genome sequence of Thalassotalea insulae KCTC 62186T.</title>
        <authorList>
            <person name="Sawabe T."/>
        </authorList>
    </citation>
    <scope>NUCLEOTIDE SEQUENCE [LARGE SCALE GENOMIC DNA]</scope>
    <source>
        <strain evidence="2 3">KCTC 62186</strain>
    </source>
</reference>
<dbReference type="PANTHER" id="PTHR45663">
    <property type="entry name" value="GEO12009P1"/>
    <property type="match status" value="1"/>
</dbReference>
<dbReference type="Proteomes" id="UP001157186">
    <property type="component" value="Unassembled WGS sequence"/>
</dbReference>
<keyword evidence="3" id="KW-1185">Reference proteome</keyword>
<dbReference type="InterPro" id="IPR011990">
    <property type="entry name" value="TPR-like_helical_dom_sf"/>
</dbReference>
<name>A0ABQ6GTB3_9GAMM</name>
<protein>
    <submittedName>
        <fullName evidence="2">Co-chaperone YbbN</fullName>
    </submittedName>
</protein>
<dbReference type="SUPFAM" id="SSF52833">
    <property type="entry name" value="Thioredoxin-like"/>
    <property type="match status" value="1"/>
</dbReference>
<gene>
    <name evidence="2" type="primary">ybbN</name>
    <name evidence="2" type="ORF">tinsulaeT_10350</name>
</gene>
<dbReference type="SUPFAM" id="SSF48452">
    <property type="entry name" value="TPR-like"/>
    <property type="match status" value="1"/>
</dbReference>